<keyword evidence="1" id="KW-1133">Transmembrane helix</keyword>
<evidence type="ECO:0000313" key="3">
    <source>
        <dbReference type="Proteomes" id="UP000000925"/>
    </source>
</evidence>
<dbReference type="Proteomes" id="UP000000925">
    <property type="component" value="Chromosome"/>
</dbReference>
<dbReference type="AlphaFoldDB" id="D5ENT2"/>
<dbReference type="EMBL" id="CP001998">
    <property type="protein sequence ID" value="ADE53591.1"/>
    <property type="molecule type" value="Genomic_DNA"/>
</dbReference>
<sequence>MRNACIALSLIGSIWAWFGLGGLLFVSGRMLSTGASYREWIFLLQLLIGYFVWAGWITLSFNKDTILSRKTFWFVSAVHHLIWFVWFTVSTARKGAFEYSMVFIVYAAIVGLISIYYALERDTAATSRADRRSVKRS</sequence>
<name>D5ENT2_CORAD</name>
<keyword evidence="1" id="KW-0812">Transmembrane</keyword>
<evidence type="ECO:0000256" key="1">
    <source>
        <dbReference type="SAM" id="Phobius"/>
    </source>
</evidence>
<keyword evidence="1" id="KW-0472">Membrane</keyword>
<feature type="transmembrane region" description="Helical" evidence="1">
    <location>
        <begin position="40"/>
        <end position="59"/>
    </location>
</feature>
<feature type="transmembrane region" description="Helical" evidence="1">
    <location>
        <begin position="71"/>
        <end position="89"/>
    </location>
</feature>
<dbReference type="STRING" id="583355.Caka_0566"/>
<feature type="transmembrane region" description="Helical" evidence="1">
    <location>
        <begin position="101"/>
        <end position="119"/>
    </location>
</feature>
<accession>D5ENT2</accession>
<gene>
    <name evidence="2" type="ordered locus">Caka_0566</name>
</gene>
<dbReference type="KEGG" id="caa:Caka_0566"/>
<dbReference type="HOGENOM" id="CLU_1861819_0_0_0"/>
<proteinExistence type="predicted"/>
<reference evidence="2 3" key="1">
    <citation type="journal article" date="2010" name="Stand. Genomic Sci.">
        <title>Complete genome sequence of Coraliomargarita akajimensis type strain (04OKA010-24).</title>
        <authorList>
            <person name="Mavromatis K."/>
            <person name="Abt B."/>
            <person name="Brambilla E."/>
            <person name="Lapidus A."/>
            <person name="Copeland A."/>
            <person name="Deshpande S."/>
            <person name="Nolan M."/>
            <person name="Lucas S."/>
            <person name="Tice H."/>
            <person name="Cheng J.F."/>
            <person name="Han C."/>
            <person name="Detter J.C."/>
            <person name="Woyke T."/>
            <person name="Goodwin L."/>
            <person name="Pitluck S."/>
            <person name="Held B."/>
            <person name="Brettin T."/>
            <person name="Tapia R."/>
            <person name="Ivanova N."/>
            <person name="Mikhailova N."/>
            <person name="Pati A."/>
            <person name="Liolios K."/>
            <person name="Chen A."/>
            <person name="Palaniappan K."/>
            <person name="Land M."/>
            <person name="Hauser L."/>
            <person name="Chang Y.J."/>
            <person name="Jeffries C.D."/>
            <person name="Rohde M."/>
            <person name="Goker M."/>
            <person name="Bristow J."/>
            <person name="Eisen J.A."/>
            <person name="Markowitz V."/>
            <person name="Hugenholtz P."/>
            <person name="Klenk H.P."/>
            <person name="Kyrpides N.C."/>
        </authorList>
    </citation>
    <scope>NUCLEOTIDE SEQUENCE [LARGE SCALE GENOMIC DNA]</scope>
    <source>
        <strain evidence="3">DSM 45221 / IAM 15411 / JCM 23193 / KCTC 12865</strain>
    </source>
</reference>
<evidence type="ECO:0000313" key="2">
    <source>
        <dbReference type="EMBL" id="ADE53591.1"/>
    </source>
</evidence>
<organism evidence="2 3">
    <name type="scientific">Coraliomargarita akajimensis (strain DSM 45221 / IAM 15411 / JCM 23193 / KCTC 12865 / 04OKA010-24)</name>
    <dbReference type="NCBI Taxonomy" id="583355"/>
    <lineage>
        <taxon>Bacteria</taxon>
        <taxon>Pseudomonadati</taxon>
        <taxon>Verrucomicrobiota</taxon>
        <taxon>Opitutia</taxon>
        <taxon>Puniceicoccales</taxon>
        <taxon>Coraliomargaritaceae</taxon>
        <taxon>Coraliomargarita</taxon>
    </lineage>
</organism>
<keyword evidence="3" id="KW-1185">Reference proteome</keyword>
<protein>
    <submittedName>
        <fullName evidence="2">Uncharacterized protein</fullName>
    </submittedName>
</protein>